<evidence type="ECO:0000256" key="2">
    <source>
        <dbReference type="SAM" id="MobiDB-lite"/>
    </source>
</evidence>
<feature type="region of interest" description="Disordered" evidence="2">
    <location>
        <begin position="345"/>
        <end position="411"/>
    </location>
</feature>
<feature type="coiled-coil region" evidence="1">
    <location>
        <begin position="61"/>
        <end position="88"/>
    </location>
</feature>
<feature type="region of interest" description="Disordered" evidence="2">
    <location>
        <begin position="301"/>
        <end position="320"/>
    </location>
</feature>
<sequence>MSTPESSLSSASLRWNASRHHEALSTFLKLNVELKMRVVELERNAGGLSEGDVEKMMGDMRRDMEAVVKKLEKELGSSRDDNRRLKSEAEVNGEKVKALTGDNERLKGEVEELRVGKLKLSEICEEIKIDCDALKGEKVILLEKIESLQKMYKSQGDTIISLNEEIVELTRNGGDHAEQIKEIDEKHRRQMEELREGLGSEHEEEVNKLKAKIKKLEAANSQLTFEKDSALEQASATERRCDKLAEKLEEEKEVREAQEKKFRTIAGGLRKEIEEAKEEKTREEERLNAIIKELREEIARLESRPEPAAPEPEGSKFGMFVDLKSKNKELARELRMEKERQVVGVGGLAGRRRSMRPGMGRGVGVGGTLGGGGGVGGGGDGFDDGAGGRSKSAKDRRGSSTAGRKPEEVMF</sequence>
<evidence type="ECO:0000313" key="3">
    <source>
        <dbReference type="EMBL" id="GMH95338.1"/>
    </source>
</evidence>
<accession>A0A9W7EZB7</accession>
<proteinExistence type="predicted"/>
<dbReference type="Proteomes" id="UP001165085">
    <property type="component" value="Unassembled WGS sequence"/>
</dbReference>
<name>A0A9W7EZB7_9STRA</name>
<reference evidence="4" key="1">
    <citation type="journal article" date="2023" name="Commun. Biol.">
        <title>Genome analysis of Parmales, the sister group of diatoms, reveals the evolutionary specialization of diatoms from phago-mixotrophs to photoautotrophs.</title>
        <authorList>
            <person name="Ban H."/>
            <person name="Sato S."/>
            <person name="Yoshikawa S."/>
            <person name="Yamada K."/>
            <person name="Nakamura Y."/>
            <person name="Ichinomiya M."/>
            <person name="Sato N."/>
            <person name="Blanc-Mathieu R."/>
            <person name="Endo H."/>
            <person name="Kuwata A."/>
            <person name="Ogata H."/>
        </authorList>
    </citation>
    <scope>NUCLEOTIDE SEQUENCE [LARGE SCALE GENOMIC DNA]</scope>
    <source>
        <strain evidence="4">NIES 3701</strain>
    </source>
</reference>
<dbReference type="EMBL" id="BRXY01000441">
    <property type="protein sequence ID" value="GMH95338.1"/>
    <property type="molecule type" value="Genomic_DNA"/>
</dbReference>
<feature type="compositionally biased region" description="Basic and acidic residues" evidence="2">
    <location>
        <begin position="392"/>
        <end position="411"/>
    </location>
</feature>
<keyword evidence="4" id="KW-1185">Reference proteome</keyword>
<dbReference type="OrthoDB" id="10630075at2759"/>
<comment type="caution">
    <text evidence="3">The sequence shown here is derived from an EMBL/GenBank/DDBJ whole genome shotgun (WGS) entry which is preliminary data.</text>
</comment>
<organism evidence="3 4">
    <name type="scientific">Triparma strigata</name>
    <dbReference type="NCBI Taxonomy" id="1606541"/>
    <lineage>
        <taxon>Eukaryota</taxon>
        <taxon>Sar</taxon>
        <taxon>Stramenopiles</taxon>
        <taxon>Ochrophyta</taxon>
        <taxon>Bolidophyceae</taxon>
        <taxon>Parmales</taxon>
        <taxon>Triparmaceae</taxon>
        <taxon>Triparma</taxon>
    </lineage>
</organism>
<gene>
    <name evidence="3" type="ORF">TrST_g10732</name>
</gene>
<dbReference type="AlphaFoldDB" id="A0A9W7EZB7"/>
<evidence type="ECO:0000313" key="4">
    <source>
        <dbReference type="Proteomes" id="UP001165085"/>
    </source>
</evidence>
<evidence type="ECO:0000256" key="1">
    <source>
        <dbReference type="SAM" id="Coils"/>
    </source>
</evidence>
<protein>
    <submittedName>
        <fullName evidence="3">Uncharacterized protein</fullName>
    </submittedName>
</protein>
<feature type="compositionally biased region" description="Gly residues" evidence="2">
    <location>
        <begin position="359"/>
        <end position="388"/>
    </location>
</feature>
<keyword evidence="1" id="KW-0175">Coiled coil</keyword>